<organism evidence="1 6">
    <name type="scientific">Lachnospira eligens</name>
    <dbReference type="NCBI Taxonomy" id="39485"/>
    <lineage>
        <taxon>Bacteria</taxon>
        <taxon>Bacillati</taxon>
        <taxon>Bacillota</taxon>
        <taxon>Clostridia</taxon>
        <taxon>Lachnospirales</taxon>
        <taxon>Lachnospiraceae</taxon>
        <taxon>Lachnospira</taxon>
    </lineage>
</organism>
<dbReference type="EMBL" id="QSHM01000025">
    <property type="protein sequence ID" value="RHC11324.1"/>
    <property type="molecule type" value="Genomic_DNA"/>
</dbReference>
<dbReference type="Proteomes" id="UP000285201">
    <property type="component" value="Unassembled WGS sequence"/>
</dbReference>
<evidence type="ECO:0000313" key="1">
    <source>
        <dbReference type="EMBL" id="CUQ75282.1"/>
    </source>
</evidence>
<protein>
    <recommendedName>
        <fullName evidence="11">Restriction alleviation protein, Lar family</fullName>
    </recommendedName>
</protein>
<evidence type="ECO:0000313" key="5">
    <source>
        <dbReference type="EMBL" id="RHL70412.1"/>
    </source>
</evidence>
<gene>
    <name evidence="5" type="ORF">DW007_05415</name>
    <name evidence="4" type="ORF">DW811_02965</name>
    <name evidence="3" type="ORF">DW858_14060</name>
    <name evidence="1" type="ORF">ERS852490_00423</name>
    <name evidence="2" type="ORF">ERS852492_02067</name>
</gene>
<dbReference type="Proteomes" id="UP000095780">
    <property type="component" value="Unassembled WGS sequence"/>
</dbReference>
<sequence>MEIYEMIDLQDCPRCFGPSILEEEDHSYYVMCMDCGCQSASFRFENDEDRLDAAKRTAELWNSGKVIFTGRSE</sequence>
<dbReference type="Proteomes" id="UP000095621">
    <property type="component" value="Unassembled WGS sequence"/>
</dbReference>
<evidence type="ECO:0000313" key="8">
    <source>
        <dbReference type="Proteomes" id="UP000284794"/>
    </source>
</evidence>
<evidence type="ECO:0000313" key="9">
    <source>
        <dbReference type="Proteomes" id="UP000285201"/>
    </source>
</evidence>
<evidence type="ECO:0000313" key="3">
    <source>
        <dbReference type="EMBL" id="RHC11324.1"/>
    </source>
</evidence>
<dbReference type="Pfam" id="PF14354">
    <property type="entry name" value="Lar_restr_allev"/>
    <property type="match status" value="1"/>
</dbReference>
<dbReference type="Proteomes" id="UP000285844">
    <property type="component" value="Unassembled WGS sequence"/>
</dbReference>
<dbReference type="EMBL" id="CZBV01000005">
    <property type="protein sequence ID" value="CUQ87561.1"/>
    <property type="molecule type" value="Genomic_DNA"/>
</dbReference>
<dbReference type="EMBL" id="CZBU01000001">
    <property type="protein sequence ID" value="CUQ75282.1"/>
    <property type="molecule type" value="Genomic_DNA"/>
</dbReference>
<dbReference type="OrthoDB" id="1767218at2"/>
<evidence type="ECO:0000313" key="2">
    <source>
        <dbReference type="EMBL" id="CUQ87561.1"/>
    </source>
</evidence>
<evidence type="ECO:0008006" key="11">
    <source>
        <dbReference type="Google" id="ProtNLM"/>
    </source>
</evidence>
<dbReference type="EMBL" id="QROY01000003">
    <property type="protein sequence ID" value="RHL70412.1"/>
    <property type="molecule type" value="Genomic_DNA"/>
</dbReference>
<proteinExistence type="predicted"/>
<name>A0A174YNJ7_9FIRM</name>
<accession>A0A174YNJ7</accession>
<dbReference type="RefSeq" id="WP_055214313.1">
    <property type="nucleotide sequence ID" value="NZ_CABIXW010000005.1"/>
</dbReference>
<evidence type="ECO:0000313" key="6">
    <source>
        <dbReference type="Proteomes" id="UP000095621"/>
    </source>
</evidence>
<dbReference type="AlphaFoldDB" id="A0A174YNJ7"/>
<dbReference type="Proteomes" id="UP000284794">
    <property type="component" value="Unassembled WGS sequence"/>
</dbReference>
<reference evidence="8 9" key="2">
    <citation type="submission" date="2018-08" db="EMBL/GenBank/DDBJ databases">
        <title>A genome reference for cultivated species of the human gut microbiota.</title>
        <authorList>
            <person name="Zou Y."/>
            <person name="Xue W."/>
            <person name="Luo G."/>
        </authorList>
    </citation>
    <scope>NUCLEOTIDE SEQUENCE [LARGE SCALE GENOMIC DNA]</scope>
    <source>
        <strain evidence="5 9">AF36-7BH</strain>
        <strain evidence="4 8">AM32-2AC</strain>
        <strain evidence="3 10">AM37-3BH</strain>
    </source>
</reference>
<evidence type="ECO:0000313" key="7">
    <source>
        <dbReference type="Proteomes" id="UP000095780"/>
    </source>
</evidence>
<dbReference type="EMBL" id="QSIS01000002">
    <property type="protein sequence ID" value="RHD10628.1"/>
    <property type="molecule type" value="Genomic_DNA"/>
</dbReference>
<evidence type="ECO:0000313" key="4">
    <source>
        <dbReference type="EMBL" id="RHD10628.1"/>
    </source>
</evidence>
<evidence type="ECO:0000313" key="10">
    <source>
        <dbReference type="Proteomes" id="UP000285844"/>
    </source>
</evidence>
<reference evidence="6 7" key="1">
    <citation type="submission" date="2015-09" db="EMBL/GenBank/DDBJ databases">
        <authorList>
            <consortium name="Pathogen Informatics"/>
        </authorList>
    </citation>
    <scope>NUCLEOTIDE SEQUENCE [LARGE SCALE GENOMIC DNA]</scope>
    <source>
        <strain evidence="1 6">2789STDY5834875</strain>
        <strain evidence="2 7">2789STDY5834878</strain>
    </source>
</reference>